<evidence type="ECO:0000313" key="1">
    <source>
        <dbReference type="EMBL" id="MCI82046.1"/>
    </source>
</evidence>
<dbReference type="AlphaFoldDB" id="A0A392V1B3"/>
<keyword evidence="2" id="KW-1185">Reference proteome</keyword>
<dbReference type="EMBL" id="LXQA011033666">
    <property type="protein sequence ID" value="MCI82046.1"/>
    <property type="molecule type" value="Genomic_DNA"/>
</dbReference>
<sequence>VLGYRAEEIVLVSTVSLCVNSDGEILPVFNFAEFTRARERLCVEDIILVKLMSFAETPGRGPSSRFDLRGAL</sequence>
<reference evidence="1 2" key="1">
    <citation type="journal article" date="2018" name="Front. Plant Sci.">
        <title>Red Clover (Trifolium pratense) and Zigzag Clover (T. medium) - A Picture of Genomic Similarities and Differences.</title>
        <authorList>
            <person name="Dluhosova J."/>
            <person name="Istvanek J."/>
            <person name="Nedelnik J."/>
            <person name="Repkova J."/>
        </authorList>
    </citation>
    <scope>NUCLEOTIDE SEQUENCE [LARGE SCALE GENOMIC DNA]</scope>
    <source>
        <strain evidence="2">cv. 10/8</strain>
        <tissue evidence="1">Leaf</tissue>
    </source>
</reference>
<proteinExistence type="predicted"/>
<organism evidence="1 2">
    <name type="scientific">Trifolium medium</name>
    <dbReference type="NCBI Taxonomy" id="97028"/>
    <lineage>
        <taxon>Eukaryota</taxon>
        <taxon>Viridiplantae</taxon>
        <taxon>Streptophyta</taxon>
        <taxon>Embryophyta</taxon>
        <taxon>Tracheophyta</taxon>
        <taxon>Spermatophyta</taxon>
        <taxon>Magnoliopsida</taxon>
        <taxon>eudicotyledons</taxon>
        <taxon>Gunneridae</taxon>
        <taxon>Pentapetalae</taxon>
        <taxon>rosids</taxon>
        <taxon>fabids</taxon>
        <taxon>Fabales</taxon>
        <taxon>Fabaceae</taxon>
        <taxon>Papilionoideae</taxon>
        <taxon>50 kb inversion clade</taxon>
        <taxon>NPAAA clade</taxon>
        <taxon>Hologalegina</taxon>
        <taxon>IRL clade</taxon>
        <taxon>Trifolieae</taxon>
        <taxon>Trifolium</taxon>
    </lineage>
</organism>
<protein>
    <submittedName>
        <fullName evidence="1">Uncharacterized protein</fullName>
    </submittedName>
</protein>
<comment type="caution">
    <text evidence="1">The sequence shown here is derived from an EMBL/GenBank/DDBJ whole genome shotgun (WGS) entry which is preliminary data.</text>
</comment>
<name>A0A392V1B3_9FABA</name>
<dbReference type="Proteomes" id="UP000265520">
    <property type="component" value="Unassembled WGS sequence"/>
</dbReference>
<evidence type="ECO:0000313" key="2">
    <source>
        <dbReference type="Proteomes" id="UP000265520"/>
    </source>
</evidence>
<accession>A0A392V1B3</accession>
<feature type="non-terminal residue" evidence="1">
    <location>
        <position position="1"/>
    </location>
</feature>